<feature type="transmembrane region" description="Helical" evidence="1">
    <location>
        <begin position="87"/>
        <end position="105"/>
    </location>
</feature>
<dbReference type="EMBL" id="HBFI01001876">
    <property type="protein sequence ID" value="CAD8732450.1"/>
    <property type="molecule type" value="Transcribed_RNA"/>
</dbReference>
<name>A0A7S0TDG8_9EUKA</name>
<sequence>MCWVGCFASKLCSVLLLIVNTLLMLAYFISMLVECGKTCYQRTPHNIKRSPLLTSVIGPALLFLCGYITIAMTWYRFKDRFDGCHNVGVAIWTLILFMIVVLNAWNAYNVIFHNLGHNSAVFMDMVYAVVIWNIVLMLISCNVGIRNEEHTFKKSGSKMNYRTIEEDVFDHDQDKKSDMHQL</sequence>
<organism evidence="2">
    <name type="scientific">Elphidium margaritaceum</name>
    <dbReference type="NCBI Taxonomy" id="933848"/>
    <lineage>
        <taxon>Eukaryota</taxon>
        <taxon>Sar</taxon>
        <taxon>Rhizaria</taxon>
        <taxon>Retaria</taxon>
        <taxon>Foraminifera</taxon>
        <taxon>Rotaliida</taxon>
        <taxon>Elphidiidae</taxon>
        <taxon>Elphidium</taxon>
    </lineage>
</organism>
<evidence type="ECO:0000313" key="2">
    <source>
        <dbReference type="EMBL" id="CAD8732450.1"/>
    </source>
</evidence>
<keyword evidence="1" id="KW-0812">Transmembrane</keyword>
<gene>
    <name evidence="2" type="ORF">EMAR1385_LOCUS1329</name>
</gene>
<feature type="transmembrane region" description="Helical" evidence="1">
    <location>
        <begin position="12"/>
        <end position="33"/>
    </location>
</feature>
<accession>A0A7S0TDG8</accession>
<reference evidence="2" key="1">
    <citation type="submission" date="2021-01" db="EMBL/GenBank/DDBJ databases">
        <authorList>
            <person name="Corre E."/>
            <person name="Pelletier E."/>
            <person name="Niang G."/>
            <person name="Scheremetjew M."/>
            <person name="Finn R."/>
            <person name="Kale V."/>
            <person name="Holt S."/>
            <person name="Cochrane G."/>
            <person name="Meng A."/>
            <person name="Brown T."/>
            <person name="Cohen L."/>
        </authorList>
    </citation>
    <scope>NUCLEOTIDE SEQUENCE</scope>
</reference>
<feature type="transmembrane region" description="Helical" evidence="1">
    <location>
        <begin position="53"/>
        <end position="75"/>
    </location>
</feature>
<proteinExistence type="predicted"/>
<keyword evidence="1" id="KW-1133">Transmembrane helix</keyword>
<protein>
    <submittedName>
        <fullName evidence="2">Uncharacterized protein</fullName>
    </submittedName>
</protein>
<dbReference type="AlphaFoldDB" id="A0A7S0TDG8"/>
<feature type="transmembrane region" description="Helical" evidence="1">
    <location>
        <begin position="125"/>
        <end position="145"/>
    </location>
</feature>
<keyword evidence="1" id="KW-0472">Membrane</keyword>
<evidence type="ECO:0000256" key="1">
    <source>
        <dbReference type="SAM" id="Phobius"/>
    </source>
</evidence>